<evidence type="ECO:0000313" key="2">
    <source>
        <dbReference type="EMBL" id="KAK6132072.1"/>
    </source>
</evidence>
<gene>
    <name evidence="2" type="ORF">DH2020_034193</name>
</gene>
<sequence>MAAIDYPNLSGSTSADMADSNTSFPPSLRLLLQNMNSFLHLKLDNGNYNLWRAQIHSVLDAHGLLHHILDPSSRPTMLLQDPQGVSIPNPQFLNWQLVDKHLRSCLFASISPSVLPHVISLSTASEIWIALEQRYQSFSRTHIYQLKMQLLNLSKGSKSMQAYLDDVKVLNDNLAAVNESVKDEDLMLYILRGLPQEYESFKASFRLNLQPSFTLHDFAGLLIAEELNLQLTKTSFFSESTPSPEPHTLLFTNHRGRGSHRGRGYGRNNNFRGNPGRGHFSGRGSSSIPGNPSQTTFDASSLDSRNDPKTWCQICGKPYHKAIDCWAIKNEMLKKDGKNELAIEASKKVKKRKV</sequence>
<name>A0ABR0VDE6_REHGL</name>
<evidence type="ECO:0008006" key="4">
    <source>
        <dbReference type="Google" id="ProtNLM"/>
    </source>
</evidence>
<dbReference type="EMBL" id="JABTTQ020001285">
    <property type="protein sequence ID" value="KAK6132072.1"/>
    <property type="molecule type" value="Genomic_DNA"/>
</dbReference>
<feature type="compositionally biased region" description="Basic residues" evidence="1">
    <location>
        <begin position="254"/>
        <end position="264"/>
    </location>
</feature>
<evidence type="ECO:0000256" key="1">
    <source>
        <dbReference type="SAM" id="MobiDB-lite"/>
    </source>
</evidence>
<accession>A0ABR0VDE6</accession>
<evidence type="ECO:0000313" key="3">
    <source>
        <dbReference type="Proteomes" id="UP001318860"/>
    </source>
</evidence>
<keyword evidence="3" id="KW-1185">Reference proteome</keyword>
<comment type="caution">
    <text evidence="2">The sequence shown here is derived from an EMBL/GenBank/DDBJ whole genome shotgun (WGS) entry which is preliminary data.</text>
</comment>
<dbReference type="PANTHER" id="PTHR47481:SF30">
    <property type="entry name" value="CCHC-TYPE DOMAIN-CONTAINING PROTEIN"/>
    <property type="match status" value="1"/>
</dbReference>
<proteinExistence type="predicted"/>
<feature type="compositionally biased region" description="Polar residues" evidence="1">
    <location>
        <begin position="288"/>
        <end position="303"/>
    </location>
</feature>
<dbReference type="PANTHER" id="PTHR47481">
    <property type="match status" value="1"/>
</dbReference>
<dbReference type="Pfam" id="PF14223">
    <property type="entry name" value="Retrotran_gag_2"/>
    <property type="match status" value="1"/>
</dbReference>
<protein>
    <recommendedName>
        <fullName evidence="4">Retrovirus-related Pol polyprotein from transposon TNT 1-94</fullName>
    </recommendedName>
</protein>
<reference evidence="2 3" key="1">
    <citation type="journal article" date="2021" name="Comput. Struct. Biotechnol. J.">
        <title>De novo genome assembly of the potent medicinal plant Rehmannia glutinosa using nanopore technology.</title>
        <authorList>
            <person name="Ma L."/>
            <person name="Dong C."/>
            <person name="Song C."/>
            <person name="Wang X."/>
            <person name="Zheng X."/>
            <person name="Niu Y."/>
            <person name="Chen S."/>
            <person name="Feng W."/>
        </authorList>
    </citation>
    <scope>NUCLEOTIDE SEQUENCE [LARGE SCALE GENOMIC DNA]</scope>
    <source>
        <strain evidence="2">DH-2019</strain>
    </source>
</reference>
<feature type="region of interest" description="Disordered" evidence="1">
    <location>
        <begin position="237"/>
        <end position="306"/>
    </location>
</feature>
<dbReference type="Proteomes" id="UP001318860">
    <property type="component" value="Unassembled WGS sequence"/>
</dbReference>
<organism evidence="2 3">
    <name type="scientific">Rehmannia glutinosa</name>
    <name type="common">Chinese foxglove</name>
    <dbReference type="NCBI Taxonomy" id="99300"/>
    <lineage>
        <taxon>Eukaryota</taxon>
        <taxon>Viridiplantae</taxon>
        <taxon>Streptophyta</taxon>
        <taxon>Embryophyta</taxon>
        <taxon>Tracheophyta</taxon>
        <taxon>Spermatophyta</taxon>
        <taxon>Magnoliopsida</taxon>
        <taxon>eudicotyledons</taxon>
        <taxon>Gunneridae</taxon>
        <taxon>Pentapetalae</taxon>
        <taxon>asterids</taxon>
        <taxon>lamiids</taxon>
        <taxon>Lamiales</taxon>
        <taxon>Orobanchaceae</taxon>
        <taxon>Rehmannieae</taxon>
        <taxon>Rehmannia</taxon>
    </lineage>
</organism>